<dbReference type="InterPro" id="IPR001547">
    <property type="entry name" value="Glyco_hydro_5"/>
</dbReference>
<protein>
    <recommendedName>
        <fullName evidence="8">Glycoside hydrolase family 5 domain-containing protein</fullName>
    </recommendedName>
</protein>
<dbReference type="GO" id="GO:0009986">
    <property type="term" value="C:cell surface"/>
    <property type="evidence" value="ECO:0007669"/>
    <property type="project" value="TreeGrafter"/>
</dbReference>
<keyword evidence="4" id="KW-0119">Carbohydrate metabolism</keyword>
<dbReference type="Proteomes" id="UP000534286">
    <property type="component" value="Unassembled WGS sequence"/>
</dbReference>
<gene>
    <name evidence="9" type="ORF">FHR32_007765</name>
</gene>
<sequence>MTEQNVDELRNEYGANVVRLQIHPQNYAQQHNVSLSQAWDDMLDVTEQGLQEAARQGLMTVVDLHSVPIPGSKNAPEFWNDDATLGVLISCWEEIVQRLAPYRDYIWGYDLLNEPYNTAELPLGASKWHAWAQQLTDTIRTLDQTTPIIYEASPGALPRGFIENEWIDAGPGYPVKYQGDFQLLDDDNVIYSVHWYELHSYTHQGIGYHNGSPVTEDWPDKMVYPGTNDGVHWDKETLRELMRPVVDFQKKYDVPIYVGEFSAIRWAPGASQYIRDSIEMFEKLGWSWTYHSFRDWHGWQVDYTETMTSDANSASAIASEPTDRELTLKSYFSRNQFVQPLDSPRPPANLIRNGDFAKDADSDGLADSWIKGANAQTSIIEAEGHAQQVAVTASYQRGIDQEWMTVSGENRYRLQAKIRVDQGQVRFWHYGVTSTYGFAGSGIVSDVDQTDGEFVVKQLDFVPAPGTTKISVRFWSNTPAQFAVKDVELIDLGPEVVVLPPTTSVTVTNARGGRSAHLEFDAVADAGKSIDRTEYRVVGAAEQWQTVAPEGVTLTEPGVYLIGYRSIDSAGAREAGKGVVVTVRRGRRDLAGDGAG</sequence>
<organism evidence="9 10">
    <name type="scientific">Streptosporangium album</name>
    <dbReference type="NCBI Taxonomy" id="47479"/>
    <lineage>
        <taxon>Bacteria</taxon>
        <taxon>Bacillati</taxon>
        <taxon>Actinomycetota</taxon>
        <taxon>Actinomycetes</taxon>
        <taxon>Streptosporangiales</taxon>
        <taxon>Streptosporangiaceae</taxon>
        <taxon>Streptosporangium</taxon>
    </lineage>
</organism>
<dbReference type="GO" id="GO:0008422">
    <property type="term" value="F:beta-glucosidase activity"/>
    <property type="evidence" value="ECO:0007669"/>
    <property type="project" value="TreeGrafter"/>
</dbReference>
<reference evidence="9 10" key="1">
    <citation type="submission" date="2020-08" db="EMBL/GenBank/DDBJ databases">
        <title>Sequencing the genomes of 1000 actinobacteria strains.</title>
        <authorList>
            <person name="Klenk H.-P."/>
        </authorList>
    </citation>
    <scope>NUCLEOTIDE SEQUENCE [LARGE SCALE GENOMIC DNA]</scope>
    <source>
        <strain evidence="9 10">DSM 43023</strain>
    </source>
</reference>
<dbReference type="InterPro" id="IPR050386">
    <property type="entry name" value="Glycosyl_hydrolase_5"/>
</dbReference>
<keyword evidence="6" id="KW-0624">Polysaccharide degradation</keyword>
<dbReference type="InterPro" id="IPR017853">
    <property type="entry name" value="GH"/>
</dbReference>
<dbReference type="EMBL" id="JACHJU010000005">
    <property type="protein sequence ID" value="MBB4943365.1"/>
    <property type="molecule type" value="Genomic_DNA"/>
</dbReference>
<keyword evidence="10" id="KW-1185">Reference proteome</keyword>
<evidence type="ECO:0000313" key="10">
    <source>
        <dbReference type="Proteomes" id="UP000534286"/>
    </source>
</evidence>
<keyword evidence="3" id="KW-0136">Cellulose degradation</keyword>
<evidence type="ECO:0000256" key="7">
    <source>
        <dbReference type="RuleBase" id="RU361153"/>
    </source>
</evidence>
<evidence type="ECO:0000256" key="4">
    <source>
        <dbReference type="ARBA" id="ARBA00023277"/>
    </source>
</evidence>
<evidence type="ECO:0000256" key="1">
    <source>
        <dbReference type="ARBA" id="ARBA00005641"/>
    </source>
</evidence>
<evidence type="ECO:0000256" key="5">
    <source>
        <dbReference type="ARBA" id="ARBA00023295"/>
    </source>
</evidence>
<keyword evidence="2 7" id="KW-0378">Hydrolase</keyword>
<feature type="domain" description="Glycoside hydrolase family 5" evidence="8">
    <location>
        <begin position="2"/>
        <end position="293"/>
    </location>
</feature>
<accession>A0A7W7WEE2</accession>
<dbReference type="Gene3D" id="3.20.20.80">
    <property type="entry name" value="Glycosidases"/>
    <property type="match status" value="1"/>
</dbReference>
<dbReference type="AlphaFoldDB" id="A0A7W7WEE2"/>
<dbReference type="PANTHER" id="PTHR31297:SF41">
    <property type="entry name" value="ENDOGLUCANASE, PUTATIVE (AFU_ORTHOLOGUE AFUA_5G01830)-RELATED"/>
    <property type="match status" value="1"/>
</dbReference>
<dbReference type="SUPFAM" id="SSF51445">
    <property type="entry name" value="(Trans)glycosidases"/>
    <property type="match status" value="1"/>
</dbReference>
<evidence type="ECO:0000256" key="3">
    <source>
        <dbReference type="ARBA" id="ARBA00023001"/>
    </source>
</evidence>
<evidence type="ECO:0000256" key="2">
    <source>
        <dbReference type="ARBA" id="ARBA00022801"/>
    </source>
</evidence>
<evidence type="ECO:0000313" key="9">
    <source>
        <dbReference type="EMBL" id="MBB4943365.1"/>
    </source>
</evidence>
<dbReference type="GO" id="GO:0030245">
    <property type="term" value="P:cellulose catabolic process"/>
    <property type="evidence" value="ECO:0007669"/>
    <property type="project" value="UniProtKB-KW"/>
</dbReference>
<comment type="similarity">
    <text evidence="1 7">Belongs to the glycosyl hydrolase 5 (cellulase A) family.</text>
</comment>
<dbReference type="GO" id="GO:0005576">
    <property type="term" value="C:extracellular region"/>
    <property type="evidence" value="ECO:0007669"/>
    <property type="project" value="TreeGrafter"/>
</dbReference>
<evidence type="ECO:0000259" key="8">
    <source>
        <dbReference type="Pfam" id="PF00150"/>
    </source>
</evidence>
<dbReference type="Gene3D" id="2.60.120.260">
    <property type="entry name" value="Galactose-binding domain-like"/>
    <property type="match status" value="1"/>
</dbReference>
<comment type="caution">
    <text evidence="9">The sequence shown here is derived from an EMBL/GenBank/DDBJ whole genome shotgun (WGS) entry which is preliminary data.</text>
</comment>
<name>A0A7W7WEE2_9ACTN</name>
<proteinExistence type="inferred from homology"/>
<dbReference type="PANTHER" id="PTHR31297">
    <property type="entry name" value="GLUCAN ENDO-1,6-BETA-GLUCOSIDASE B"/>
    <property type="match status" value="1"/>
</dbReference>
<keyword evidence="5 7" id="KW-0326">Glycosidase</keyword>
<dbReference type="Pfam" id="PF00150">
    <property type="entry name" value="Cellulase"/>
    <property type="match status" value="1"/>
</dbReference>
<evidence type="ECO:0000256" key="6">
    <source>
        <dbReference type="ARBA" id="ARBA00023326"/>
    </source>
</evidence>